<dbReference type="AlphaFoldDB" id="A0A2M9C0Q1"/>
<sequence length="171" mass="18677">MVASTTDGSLGTWSGTWMTIQGGTYGTDYRRRAMVAMAGLGCNLPEDALYPGTAVDGTGELLTGAHKYVLRFEAGELPQADAFWSLTMYDAAGFQVPNPIDRFAIGDRDDLRFGEDGSLELYIQTDTPGPERESNWLPTPAVVFQPMLRIYSPKPEALRRGITLPAIQRVA</sequence>
<dbReference type="PANTHER" id="PTHR36509">
    <property type="entry name" value="BLL3101 PROTEIN"/>
    <property type="match status" value="1"/>
</dbReference>
<evidence type="ECO:0000313" key="3">
    <source>
        <dbReference type="Proteomes" id="UP000230161"/>
    </source>
</evidence>
<comment type="caution">
    <text evidence="2">The sequence shown here is derived from an EMBL/GenBank/DDBJ whole genome shotgun (WGS) entry which is preliminary data.</text>
</comment>
<gene>
    <name evidence="2" type="ORF">CLV54_1540</name>
</gene>
<dbReference type="PANTHER" id="PTHR36509:SF2">
    <property type="entry name" value="BLL3101 PROTEIN"/>
    <property type="match status" value="1"/>
</dbReference>
<evidence type="ECO:0000313" key="2">
    <source>
        <dbReference type="EMBL" id="PJJ63862.1"/>
    </source>
</evidence>
<reference evidence="2 3" key="1">
    <citation type="submission" date="2017-11" db="EMBL/GenBank/DDBJ databases">
        <title>Genomic Encyclopedia of Archaeal and Bacterial Type Strains, Phase II (KMG-II): From Individual Species to Whole Genera.</title>
        <authorList>
            <person name="Goeker M."/>
        </authorList>
    </citation>
    <scope>NUCLEOTIDE SEQUENCE [LARGE SCALE GENOMIC DNA]</scope>
    <source>
        <strain evidence="2 3">DSM 25625</strain>
    </source>
</reference>
<proteinExistence type="predicted"/>
<keyword evidence="3" id="KW-1185">Reference proteome</keyword>
<dbReference type="EMBL" id="PGFB01000002">
    <property type="protein sequence ID" value="PJJ63862.1"/>
    <property type="molecule type" value="Genomic_DNA"/>
</dbReference>
<accession>A0A2M9C0Q1</accession>
<organism evidence="2 3">
    <name type="scientific">Compostimonas suwonensis</name>
    <dbReference type="NCBI Taxonomy" id="1048394"/>
    <lineage>
        <taxon>Bacteria</taxon>
        <taxon>Bacillati</taxon>
        <taxon>Actinomycetota</taxon>
        <taxon>Actinomycetes</taxon>
        <taxon>Micrococcales</taxon>
        <taxon>Microbacteriaceae</taxon>
        <taxon>Compostimonas</taxon>
    </lineage>
</organism>
<dbReference type="OrthoDB" id="40820at2"/>
<dbReference type="SUPFAM" id="SSF160935">
    <property type="entry name" value="VPA0735-like"/>
    <property type="match status" value="1"/>
</dbReference>
<feature type="domain" description="DUF1214" evidence="1">
    <location>
        <begin position="48"/>
        <end position="154"/>
    </location>
</feature>
<protein>
    <submittedName>
        <fullName evidence="2">Uncharacterized protein DUF1214</fullName>
    </submittedName>
</protein>
<dbReference type="Proteomes" id="UP000230161">
    <property type="component" value="Unassembled WGS sequence"/>
</dbReference>
<dbReference type="InterPro" id="IPR010621">
    <property type="entry name" value="DUF1214"/>
</dbReference>
<dbReference type="Gene3D" id="2.60.120.600">
    <property type="entry name" value="Domain of unknown function DUF1214, C-terminal domain"/>
    <property type="match status" value="1"/>
</dbReference>
<evidence type="ECO:0000259" key="1">
    <source>
        <dbReference type="Pfam" id="PF06742"/>
    </source>
</evidence>
<dbReference type="Pfam" id="PF06742">
    <property type="entry name" value="DUF1214"/>
    <property type="match status" value="1"/>
</dbReference>
<dbReference type="InterPro" id="IPR037049">
    <property type="entry name" value="DUF1214_C_sf"/>
</dbReference>
<name>A0A2M9C0Q1_9MICO</name>